<dbReference type="PANTHER" id="PTHR23389">
    <property type="entry name" value="CHROMOSOME TRANSMISSION FIDELITY FACTOR 18"/>
    <property type="match status" value="1"/>
</dbReference>
<evidence type="ECO:0000256" key="3">
    <source>
        <dbReference type="ARBA" id="ARBA00022723"/>
    </source>
</evidence>
<feature type="binding site" evidence="10">
    <location>
        <begin position="39"/>
        <end position="43"/>
    </location>
    <ligand>
        <name>NAD(+)</name>
        <dbReference type="ChEBI" id="CHEBI:57540"/>
    </ligand>
</feature>
<dbReference type="Pfam" id="PF03120">
    <property type="entry name" value="OB_DNA_ligase"/>
    <property type="match status" value="1"/>
</dbReference>
<feature type="binding site" evidence="10">
    <location>
        <position position="427"/>
    </location>
    <ligand>
        <name>Zn(2+)</name>
        <dbReference type="ChEBI" id="CHEBI:29105"/>
    </ligand>
</feature>
<feature type="binding site" evidence="10">
    <location>
        <position position="424"/>
    </location>
    <ligand>
        <name>Zn(2+)</name>
        <dbReference type="ChEBI" id="CHEBI:29105"/>
    </ligand>
</feature>
<evidence type="ECO:0000256" key="2">
    <source>
        <dbReference type="ARBA" id="ARBA00022705"/>
    </source>
</evidence>
<dbReference type="SUPFAM" id="SSF56091">
    <property type="entry name" value="DNA ligase/mRNA capping enzyme, catalytic domain"/>
    <property type="match status" value="1"/>
</dbReference>
<dbReference type="RefSeq" id="WP_208664763.1">
    <property type="nucleotide sequence ID" value="NZ_CP041147.1"/>
</dbReference>
<organism evidence="12 13">
    <name type="scientific">Mycoplasma nasistruthionis</name>
    <dbReference type="NCBI Taxonomy" id="353852"/>
    <lineage>
        <taxon>Bacteria</taxon>
        <taxon>Bacillati</taxon>
        <taxon>Mycoplasmatota</taxon>
        <taxon>Mollicutes</taxon>
        <taxon>Mycoplasmataceae</taxon>
        <taxon>Mycoplasma</taxon>
    </lineage>
</organism>
<keyword evidence="10" id="KW-0464">Manganese</keyword>
<dbReference type="SMART" id="SM00532">
    <property type="entry name" value="LIGANc"/>
    <property type="match status" value="1"/>
</dbReference>
<dbReference type="EC" id="6.5.1.2" evidence="10"/>
<evidence type="ECO:0000256" key="6">
    <source>
        <dbReference type="ARBA" id="ARBA00022842"/>
    </source>
</evidence>
<accession>A0A4Y6I6H1</accession>
<dbReference type="PROSITE" id="PS01055">
    <property type="entry name" value="DNA_LIGASE_N1"/>
    <property type="match status" value="1"/>
</dbReference>
<dbReference type="GO" id="GO:0006281">
    <property type="term" value="P:DNA repair"/>
    <property type="evidence" value="ECO:0007669"/>
    <property type="project" value="UniProtKB-KW"/>
</dbReference>
<dbReference type="GO" id="GO:0005829">
    <property type="term" value="C:cytosol"/>
    <property type="evidence" value="ECO:0007669"/>
    <property type="project" value="TreeGrafter"/>
</dbReference>
<evidence type="ECO:0000256" key="8">
    <source>
        <dbReference type="ARBA" id="ARBA00023204"/>
    </source>
</evidence>
<feature type="domain" description="BRCT" evidence="11">
    <location>
        <begin position="604"/>
        <end position="681"/>
    </location>
</feature>
<feature type="binding site" evidence="10">
    <location>
        <position position="142"/>
    </location>
    <ligand>
        <name>NAD(+)</name>
        <dbReference type="ChEBI" id="CHEBI:57540"/>
    </ligand>
</feature>
<dbReference type="SUPFAM" id="SSF50249">
    <property type="entry name" value="Nucleic acid-binding proteins"/>
    <property type="match status" value="1"/>
</dbReference>
<dbReference type="InterPro" id="IPR001357">
    <property type="entry name" value="BRCT_dom"/>
</dbReference>
<dbReference type="InterPro" id="IPR001679">
    <property type="entry name" value="DNA_ligase"/>
</dbReference>
<feature type="active site" description="N6-AMP-lysine intermediate" evidence="10">
    <location>
        <position position="121"/>
    </location>
</feature>
<dbReference type="Pfam" id="PF01653">
    <property type="entry name" value="DNA_ligase_aden"/>
    <property type="match status" value="1"/>
</dbReference>
<dbReference type="SMART" id="SM00292">
    <property type="entry name" value="BRCT"/>
    <property type="match status" value="1"/>
</dbReference>
<gene>
    <name evidence="10 12" type="primary">ligA</name>
    <name evidence="12" type="ORF">FIV53_02945</name>
</gene>
<sequence length="681" mass="77499">MTKPMTKKQQSLDLILTLTQEINKLNHAYYDLDQPLVDDYVYDLKLRQLEDLERKYPDLIQPDSPTVKIGGVPSLEFSKYRHEKPMLSLAKAYSLDEVAKFIDDTIQSLNDKNISFNLEPKIDGLSLTLHYNNGKLQKAITRGNGQIGEDVTKNARLIKSIPKHINYSNSLEIRGEIYISKTQFELTNSALRQKYEQQIAQLTDQNEIAKVKQEEFANTRNMAAGTLRQKNGSLVAERNLQFLAYDIVDPEKHNLTLQSQIVPFLNNLGFQSHDVSYNESELNNIFKRIEDFESIKNSFEYDCDGFVIKLNQLQYWDNLGKTAKFPKYAIAFKYKTEEAYPIITNILTTVGRTGKITYVAEFDKVELNQTMVQKATLHNYDFIENLNLNIGDQVVIIKSGEIIPKIIELKQKLTQGVFDKTTHCPICNSPLVEYPNIVDQFCDNINCPGKVQKNFIHAVSRNAFNILTLGTKNIETFLEQGYLTDLASIFELEKYKEQMLQLPSYQDKKVNGILDSIQEAKNIELPKALYALGIKNIGKEVAILLTNKINKLSDFIDYDFDSLLLINSIGPEIVSSLKEYFSDEKNIETIKRLDSHLKYIQNQQTDGKLSNLTFVISGTLSVSRNEMSDLIEKNGGKVASSISKNVNYLLCGENVGEAKISKAQKLNIPTISEVELLDLIK</sequence>
<keyword evidence="3 10" id="KW-0479">Metal-binding</keyword>
<dbReference type="AlphaFoldDB" id="A0A4Y6I6H1"/>
<dbReference type="InterPro" id="IPR004150">
    <property type="entry name" value="NAD_DNA_ligase_OB"/>
</dbReference>
<dbReference type="GO" id="GO:0003911">
    <property type="term" value="F:DNA ligase (NAD+) activity"/>
    <property type="evidence" value="ECO:0007669"/>
    <property type="project" value="UniProtKB-UniRule"/>
</dbReference>
<evidence type="ECO:0000313" key="12">
    <source>
        <dbReference type="EMBL" id="QDF65224.1"/>
    </source>
</evidence>
<keyword evidence="5 10" id="KW-0862">Zinc</keyword>
<dbReference type="SUPFAM" id="SSF47781">
    <property type="entry name" value="RuvA domain 2-like"/>
    <property type="match status" value="1"/>
</dbReference>
<evidence type="ECO:0000313" key="13">
    <source>
        <dbReference type="Proteomes" id="UP000315201"/>
    </source>
</evidence>
<dbReference type="GO" id="GO:0046872">
    <property type="term" value="F:metal ion binding"/>
    <property type="evidence" value="ECO:0007669"/>
    <property type="project" value="UniProtKB-KW"/>
</dbReference>
<feature type="binding site" evidence="10">
    <location>
        <begin position="88"/>
        <end position="89"/>
    </location>
    <ligand>
        <name>NAD(+)</name>
        <dbReference type="ChEBI" id="CHEBI:57540"/>
    </ligand>
</feature>
<dbReference type="SUPFAM" id="SSF52113">
    <property type="entry name" value="BRCT domain"/>
    <property type="match status" value="1"/>
</dbReference>
<evidence type="ECO:0000256" key="4">
    <source>
        <dbReference type="ARBA" id="ARBA00022763"/>
    </source>
</evidence>
<keyword evidence="2 10" id="KW-0235">DNA replication</keyword>
<feature type="binding site" evidence="10">
    <location>
        <position position="176"/>
    </location>
    <ligand>
        <name>NAD(+)</name>
        <dbReference type="ChEBI" id="CHEBI:57540"/>
    </ligand>
</feature>
<feature type="binding site" evidence="10">
    <location>
        <position position="119"/>
    </location>
    <ligand>
        <name>NAD(+)</name>
        <dbReference type="ChEBI" id="CHEBI:57540"/>
    </ligand>
</feature>
<dbReference type="PROSITE" id="PS50172">
    <property type="entry name" value="BRCT"/>
    <property type="match status" value="1"/>
</dbReference>
<evidence type="ECO:0000256" key="5">
    <source>
        <dbReference type="ARBA" id="ARBA00022833"/>
    </source>
</evidence>
<dbReference type="NCBIfam" id="NF005932">
    <property type="entry name" value="PRK07956.1"/>
    <property type="match status" value="1"/>
</dbReference>
<evidence type="ECO:0000256" key="7">
    <source>
        <dbReference type="ARBA" id="ARBA00023027"/>
    </source>
</evidence>
<feature type="binding site" evidence="10">
    <location>
        <position position="442"/>
    </location>
    <ligand>
        <name>Zn(2+)</name>
        <dbReference type="ChEBI" id="CHEBI:29105"/>
    </ligand>
</feature>
<dbReference type="PIRSF" id="PIRSF001604">
    <property type="entry name" value="LigA"/>
    <property type="match status" value="1"/>
</dbReference>
<evidence type="ECO:0000259" key="11">
    <source>
        <dbReference type="PROSITE" id="PS50172"/>
    </source>
</evidence>
<dbReference type="Proteomes" id="UP000315201">
    <property type="component" value="Chromosome"/>
</dbReference>
<dbReference type="Gene3D" id="2.40.50.140">
    <property type="entry name" value="Nucleic acid-binding proteins"/>
    <property type="match status" value="1"/>
</dbReference>
<keyword evidence="1 10" id="KW-0436">Ligase</keyword>
<dbReference type="NCBIfam" id="TIGR00575">
    <property type="entry name" value="dnlj"/>
    <property type="match status" value="1"/>
</dbReference>
<proteinExistence type="inferred from homology"/>
<dbReference type="CDD" id="cd00114">
    <property type="entry name" value="LIGANc"/>
    <property type="match status" value="1"/>
</dbReference>
<keyword evidence="7 10" id="KW-0520">NAD</keyword>
<dbReference type="Pfam" id="PF12826">
    <property type="entry name" value="HHH_2"/>
    <property type="match status" value="1"/>
</dbReference>
<evidence type="ECO:0000256" key="10">
    <source>
        <dbReference type="HAMAP-Rule" id="MF_01588"/>
    </source>
</evidence>
<dbReference type="InterPro" id="IPR010994">
    <property type="entry name" value="RuvA_2-like"/>
</dbReference>
<feature type="binding site" evidence="10">
    <location>
        <position position="309"/>
    </location>
    <ligand>
        <name>NAD(+)</name>
        <dbReference type="ChEBI" id="CHEBI:57540"/>
    </ligand>
</feature>
<feature type="binding site" evidence="10">
    <location>
        <position position="333"/>
    </location>
    <ligand>
        <name>NAD(+)</name>
        <dbReference type="ChEBI" id="CHEBI:57540"/>
    </ligand>
</feature>
<dbReference type="Gene3D" id="3.30.470.30">
    <property type="entry name" value="DNA ligase/mRNA capping enzyme"/>
    <property type="match status" value="1"/>
</dbReference>
<dbReference type="GO" id="GO:0006260">
    <property type="term" value="P:DNA replication"/>
    <property type="evidence" value="ECO:0007669"/>
    <property type="project" value="UniProtKB-KW"/>
</dbReference>
<dbReference type="Gene3D" id="1.10.150.20">
    <property type="entry name" value="5' to 3' exonuclease, C-terminal subdomain"/>
    <property type="match status" value="2"/>
</dbReference>
<keyword evidence="4 10" id="KW-0227">DNA damage</keyword>
<protein>
    <recommendedName>
        <fullName evidence="10">DNA ligase</fullName>
        <ecNumber evidence="10">6.5.1.2</ecNumber>
    </recommendedName>
    <alternativeName>
        <fullName evidence="10">Polydeoxyribonucleotide synthase [NAD(+)]</fullName>
    </alternativeName>
</protein>
<comment type="similarity">
    <text evidence="10">Belongs to the NAD-dependent DNA ligase family. LigA subfamily.</text>
</comment>
<dbReference type="InterPro" id="IPR036420">
    <property type="entry name" value="BRCT_dom_sf"/>
</dbReference>
<evidence type="ECO:0000256" key="9">
    <source>
        <dbReference type="ARBA" id="ARBA00034005"/>
    </source>
</evidence>
<name>A0A4Y6I6H1_9MOLU</name>
<dbReference type="InterPro" id="IPR012340">
    <property type="entry name" value="NA-bd_OB-fold"/>
</dbReference>
<dbReference type="PANTHER" id="PTHR23389:SF9">
    <property type="entry name" value="DNA LIGASE"/>
    <property type="match status" value="1"/>
</dbReference>
<dbReference type="InterPro" id="IPR018239">
    <property type="entry name" value="DNA_ligase_AS"/>
</dbReference>
<dbReference type="InterPro" id="IPR013840">
    <property type="entry name" value="DNAligase_N"/>
</dbReference>
<evidence type="ECO:0000256" key="1">
    <source>
        <dbReference type="ARBA" id="ARBA00022598"/>
    </source>
</evidence>
<keyword evidence="6 10" id="KW-0460">Magnesium</keyword>
<dbReference type="EMBL" id="CP041147">
    <property type="protein sequence ID" value="QDF65224.1"/>
    <property type="molecule type" value="Genomic_DNA"/>
</dbReference>
<reference evidence="12 13" key="1">
    <citation type="submission" date="2019-06" db="EMBL/GenBank/DDBJ databases">
        <title>Mycoplasma nasistruthionis sp. nov. str Ms03.</title>
        <authorList>
            <person name="Botes A."/>
        </authorList>
    </citation>
    <scope>NUCLEOTIDE SEQUENCE [LARGE SCALE GENOMIC DNA]</scope>
    <source>
        <strain evidence="12 13">Ms03</strain>
    </source>
</reference>
<dbReference type="InterPro" id="IPR013839">
    <property type="entry name" value="DNAligase_adenylation"/>
</dbReference>
<dbReference type="InterPro" id="IPR041663">
    <property type="entry name" value="DisA/LigA_HHH"/>
</dbReference>
<comment type="catalytic activity">
    <reaction evidence="9 10">
        <text>NAD(+) + (deoxyribonucleotide)n-3'-hydroxyl + 5'-phospho-(deoxyribonucleotide)m = (deoxyribonucleotide)n+m + AMP + beta-nicotinamide D-nucleotide.</text>
        <dbReference type="EC" id="6.5.1.2"/>
    </reaction>
</comment>
<dbReference type="HAMAP" id="MF_01588">
    <property type="entry name" value="DNA_ligase_A"/>
    <property type="match status" value="1"/>
</dbReference>
<dbReference type="Gene3D" id="3.40.50.10190">
    <property type="entry name" value="BRCT domain"/>
    <property type="match status" value="1"/>
</dbReference>
<comment type="function">
    <text evidence="10">DNA ligase that catalyzes the formation of phosphodiester linkages between 5'-phosphoryl and 3'-hydroxyl groups in double-stranded DNA using NAD as a coenzyme and as the energy source for the reaction. It is essential for DNA replication and repair of damaged DNA.</text>
</comment>
<keyword evidence="8 10" id="KW-0234">DNA repair</keyword>
<feature type="binding site" evidence="10">
    <location>
        <position position="447"/>
    </location>
    <ligand>
        <name>Zn(2+)</name>
        <dbReference type="ChEBI" id="CHEBI:29105"/>
    </ligand>
</feature>
<dbReference type="Pfam" id="PF00533">
    <property type="entry name" value="BRCT"/>
    <property type="match status" value="1"/>
</dbReference>
<keyword evidence="13" id="KW-1185">Reference proteome</keyword>
<comment type="cofactor">
    <cofactor evidence="10">
        <name>Mg(2+)</name>
        <dbReference type="ChEBI" id="CHEBI:18420"/>
    </cofactor>
    <cofactor evidence="10">
        <name>Mn(2+)</name>
        <dbReference type="ChEBI" id="CHEBI:29035"/>
    </cofactor>
</comment>
<dbReference type="Gene3D" id="1.10.287.610">
    <property type="entry name" value="Helix hairpin bin"/>
    <property type="match status" value="1"/>
</dbReference>